<proteinExistence type="inferred from homology"/>
<dbReference type="PANTHER" id="PTHR44196:SF1">
    <property type="entry name" value="DEHYDROGENASE_REDUCTASE SDR FAMILY MEMBER 7B"/>
    <property type="match status" value="1"/>
</dbReference>
<dbReference type="Proteomes" id="UP000256645">
    <property type="component" value="Unassembled WGS sequence"/>
</dbReference>
<evidence type="ECO:0000256" key="1">
    <source>
        <dbReference type="ARBA" id="ARBA00006484"/>
    </source>
</evidence>
<protein>
    <submittedName>
        <fullName evidence="5">Uncharacterized protein</fullName>
    </submittedName>
</protein>
<comment type="similarity">
    <text evidence="1">Belongs to the short-chain dehydrogenases/reductases (SDR) family.</text>
</comment>
<dbReference type="SUPFAM" id="SSF51735">
    <property type="entry name" value="NAD(P)-binding Rossmann-fold domains"/>
    <property type="match status" value="1"/>
</dbReference>
<keyword evidence="6" id="KW-1185">Reference proteome</keyword>
<dbReference type="GO" id="GO:0016020">
    <property type="term" value="C:membrane"/>
    <property type="evidence" value="ECO:0007669"/>
    <property type="project" value="TreeGrafter"/>
</dbReference>
<evidence type="ECO:0000313" key="5">
    <source>
        <dbReference type="EMBL" id="RDW74865.1"/>
    </source>
</evidence>
<dbReference type="STRING" id="1849047.A0A3D8RLD8"/>
<dbReference type="InterPro" id="IPR002347">
    <property type="entry name" value="SDR_fam"/>
</dbReference>
<comment type="function">
    <text evidence="4">Putative oxidoreductase.</text>
</comment>
<dbReference type="PANTHER" id="PTHR44196">
    <property type="entry name" value="DEHYDROGENASE/REDUCTASE SDR FAMILY MEMBER 7B"/>
    <property type="match status" value="1"/>
</dbReference>
<keyword evidence="2" id="KW-0521">NADP</keyword>
<dbReference type="OrthoDB" id="37659at2759"/>
<evidence type="ECO:0000313" key="6">
    <source>
        <dbReference type="Proteomes" id="UP000256645"/>
    </source>
</evidence>
<dbReference type="GO" id="GO:0016491">
    <property type="term" value="F:oxidoreductase activity"/>
    <property type="evidence" value="ECO:0007669"/>
    <property type="project" value="UniProtKB-KW"/>
</dbReference>
<evidence type="ECO:0000256" key="3">
    <source>
        <dbReference type="ARBA" id="ARBA00023002"/>
    </source>
</evidence>
<dbReference type="InterPro" id="IPR020904">
    <property type="entry name" value="Sc_DH/Rdtase_CS"/>
</dbReference>
<evidence type="ECO:0000256" key="2">
    <source>
        <dbReference type="ARBA" id="ARBA00022857"/>
    </source>
</evidence>
<dbReference type="InterPro" id="IPR036291">
    <property type="entry name" value="NAD(P)-bd_dom_sf"/>
</dbReference>
<reference evidence="5 6" key="1">
    <citation type="journal article" date="2018" name="IMA Fungus">
        <title>IMA Genome-F 9: Draft genome sequence of Annulohypoxylon stygium, Aspergillus mulundensis, Berkeleyomyces basicola (syn. Thielaviopsis basicola), Ceratocystis smalleyi, two Cercospora beticola strains, Coleophoma cylindrospora, Fusarium fracticaudum, Phialophora cf. hyalina, and Morchella septimelata.</title>
        <authorList>
            <person name="Wingfield B.D."/>
            <person name="Bills G.F."/>
            <person name="Dong Y."/>
            <person name="Huang W."/>
            <person name="Nel W.J."/>
            <person name="Swalarsk-Parry B.S."/>
            <person name="Vaghefi N."/>
            <person name="Wilken P.M."/>
            <person name="An Z."/>
            <person name="de Beer Z.W."/>
            <person name="De Vos L."/>
            <person name="Chen L."/>
            <person name="Duong T.A."/>
            <person name="Gao Y."/>
            <person name="Hammerbacher A."/>
            <person name="Kikkert J.R."/>
            <person name="Li Y."/>
            <person name="Li H."/>
            <person name="Li K."/>
            <person name="Li Q."/>
            <person name="Liu X."/>
            <person name="Ma X."/>
            <person name="Naidoo K."/>
            <person name="Pethybridge S.J."/>
            <person name="Sun J."/>
            <person name="Steenkamp E.T."/>
            <person name="van der Nest M.A."/>
            <person name="van Wyk S."/>
            <person name="Wingfield M.J."/>
            <person name="Xiong C."/>
            <person name="Yue Q."/>
            <person name="Zhang X."/>
        </authorList>
    </citation>
    <scope>NUCLEOTIDE SEQUENCE [LARGE SCALE GENOMIC DNA]</scope>
    <source>
        <strain evidence="5 6">BP6252</strain>
    </source>
</reference>
<comment type="caution">
    <text evidence="5">The sequence shown here is derived from an EMBL/GenBank/DDBJ whole genome shotgun (WGS) entry which is preliminary data.</text>
</comment>
<sequence>MSVTQSIKTILIIGATSGIGEQFARRFHALGKKVIITGRRAERLSSLKSELGSNVESYQWDITDFENLSAQGSQILSAHPDINSVFIVSGLGSLFSFLDPSTSTEAKIIAECNTNVTAQMLLARIFVPHLHSLALKGEPATLLLMGSGMGFLPLGFFPVYSATKTATHSLAVALRQQISRVPDANAKGKFNVVEVVAPYVATDFDKDFRNASLPTPLPLKEFMDDAMVGLDDVDENGKPPKEVAVGSAKPRAELWRASIGKYMNEIGLDC</sequence>
<name>A0A3D8RLD8_9HELO</name>
<dbReference type="PROSITE" id="PS00061">
    <property type="entry name" value="ADH_SHORT"/>
    <property type="match status" value="1"/>
</dbReference>
<evidence type="ECO:0000256" key="4">
    <source>
        <dbReference type="ARBA" id="ARBA00037096"/>
    </source>
</evidence>
<accession>A0A3D8RLD8</accession>
<dbReference type="AlphaFoldDB" id="A0A3D8RLD8"/>
<dbReference type="Gene3D" id="3.40.50.720">
    <property type="entry name" value="NAD(P)-binding Rossmann-like Domain"/>
    <property type="match status" value="1"/>
</dbReference>
<keyword evidence="3" id="KW-0560">Oxidoreductase</keyword>
<dbReference type="EMBL" id="PDLM01000006">
    <property type="protein sequence ID" value="RDW74865.1"/>
    <property type="molecule type" value="Genomic_DNA"/>
</dbReference>
<organism evidence="5 6">
    <name type="scientific">Coleophoma cylindrospora</name>
    <dbReference type="NCBI Taxonomy" id="1849047"/>
    <lineage>
        <taxon>Eukaryota</taxon>
        <taxon>Fungi</taxon>
        <taxon>Dikarya</taxon>
        <taxon>Ascomycota</taxon>
        <taxon>Pezizomycotina</taxon>
        <taxon>Leotiomycetes</taxon>
        <taxon>Helotiales</taxon>
        <taxon>Dermateaceae</taxon>
        <taxon>Coleophoma</taxon>
    </lineage>
</organism>
<gene>
    <name evidence="5" type="ORF">BP6252_06007</name>
</gene>
<dbReference type="Pfam" id="PF00106">
    <property type="entry name" value="adh_short"/>
    <property type="match status" value="1"/>
</dbReference>